<dbReference type="AlphaFoldDB" id="W9XGD7"/>
<name>W9XGD7_9EURO</name>
<feature type="compositionally biased region" description="Basic and acidic residues" evidence="1">
    <location>
        <begin position="27"/>
        <end position="39"/>
    </location>
</feature>
<evidence type="ECO:0000313" key="3">
    <source>
        <dbReference type="Proteomes" id="UP000019478"/>
    </source>
</evidence>
<protein>
    <submittedName>
        <fullName evidence="2">Uncharacterized protein</fullName>
    </submittedName>
</protein>
<dbReference type="GeneID" id="19172891"/>
<accession>W9XGD7</accession>
<dbReference type="Proteomes" id="UP000019478">
    <property type="component" value="Unassembled WGS sequence"/>
</dbReference>
<evidence type="ECO:0000256" key="1">
    <source>
        <dbReference type="SAM" id="MobiDB-lite"/>
    </source>
</evidence>
<dbReference type="HOGENOM" id="CLU_181168_0_0_1"/>
<feature type="region of interest" description="Disordered" evidence="1">
    <location>
        <begin position="19"/>
        <end position="44"/>
    </location>
</feature>
<reference evidence="2 3" key="1">
    <citation type="submission" date="2013-03" db="EMBL/GenBank/DDBJ databases">
        <title>The Genome Sequence of Capronia epimyces CBS 606.96.</title>
        <authorList>
            <consortium name="The Broad Institute Genomics Platform"/>
            <person name="Cuomo C."/>
            <person name="de Hoog S."/>
            <person name="Gorbushina A."/>
            <person name="Walker B."/>
            <person name="Young S.K."/>
            <person name="Zeng Q."/>
            <person name="Gargeya S."/>
            <person name="Fitzgerald M."/>
            <person name="Haas B."/>
            <person name="Abouelleil A."/>
            <person name="Allen A.W."/>
            <person name="Alvarado L."/>
            <person name="Arachchi H.M."/>
            <person name="Berlin A.M."/>
            <person name="Chapman S.B."/>
            <person name="Gainer-Dewar J."/>
            <person name="Goldberg J."/>
            <person name="Griggs A."/>
            <person name="Gujja S."/>
            <person name="Hansen M."/>
            <person name="Howarth C."/>
            <person name="Imamovic A."/>
            <person name="Ireland A."/>
            <person name="Larimer J."/>
            <person name="McCowan C."/>
            <person name="Murphy C."/>
            <person name="Pearson M."/>
            <person name="Poon T.W."/>
            <person name="Priest M."/>
            <person name="Roberts A."/>
            <person name="Saif S."/>
            <person name="Shea T."/>
            <person name="Sisk P."/>
            <person name="Sykes S."/>
            <person name="Wortman J."/>
            <person name="Nusbaum C."/>
            <person name="Birren B."/>
        </authorList>
    </citation>
    <scope>NUCLEOTIDE SEQUENCE [LARGE SCALE GENOMIC DNA]</scope>
    <source>
        <strain evidence="2 3">CBS 606.96</strain>
    </source>
</reference>
<dbReference type="EMBL" id="AMGY01000008">
    <property type="protein sequence ID" value="EXJ79303.1"/>
    <property type="molecule type" value="Genomic_DNA"/>
</dbReference>
<dbReference type="RefSeq" id="XP_007737091.1">
    <property type="nucleotide sequence ID" value="XM_007738901.1"/>
</dbReference>
<comment type="caution">
    <text evidence="2">The sequence shown here is derived from an EMBL/GenBank/DDBJ whole genome shotgun (WGS) entry which is preliminary data.</text>
</comment>
<evidence type="ECO:0000313" key="2">
    <source>
        <dbReference type="EMBL" id="EXJ79303.1"/>
    </source>
</evidence>
<proteinExistence type="predicted"/>
<dbReference type="OrthoDB" id="4144231at2759"/>
<sequence>MLNAFLYSGQSVMEFVNIGRGQTSGPCKKDPEAKERDGQPEQIPNEDDLMAALAESMDELTDAKTVEDALVYKALGAEA</sequence>
<gene>
    <name evidence="2" type="ORF">A1O3_08805</name>
</gene>
<keyword evidence="3" id="KW-1185">Reference proteome</keyword>
<organism evidence="2 3">
    <name type="scientific">Capronia epimyces CBS 606.96</name>
    <dbReference type="NCBI Taxonomy" id="1182542"/>
    <lineage>
        <taxon>Eukaryota</taxon>
        <taxon>Fungi</taxon>
        <taxon>Dikarya</taxon>
        <taxon>Ascomycota</taxon>
        <taxon>Pezizomycotina</taxon>
        <taxon>Eurotiomycetes</taxon>
        <taxon>Chaetothyriomycetidae</taxon>
        <taxon>Chaetothyriales</taxon>
        <taxon>Herpotrichiellaceae</taxon>
        <taxon>Capronia</taxon>
    </lineage>
</organism>